<dbReference type="Proteomes" id="UP001270362">
    <property type="component" value="Unassembled WGS sequence"/>
</dbReference>
<comment type="caution">
    <text evidence="1">The sequence shown here is derived from an EMBL/GenBank/DDBJ whole genome shotgun (WGS) entry which is preliminary data.</text>
</comment>
<dbReference type="AlphaFoldDB" id="A0AAE1C7V1"/>
<name>A0AAE1C7V1_9PEZI</name>
<keyword evidence="2" id="KW-1185">Reference proteome</keyword>
<accession>A0AAE1C7V1</accession>
<reference evidence="1" key="1">
    <citation type="journal article" date="2023" name="Mol. Phylogenet. Evol.">
        <title>Genome-scale phylogeny and comparative genomics of the fungal order Sordariales.</title>
        <authorList>
            <person name="Hensen N."/>
            <person name="Bonometti L."/>
            <person name="Westerberg I."/>
            <person name="Brannstrom I.O."/>
            <person name="Guillou S."/>
            <person name="Cros-Aarteil S."/>
            <person name="Calhoun S."/>
            <person name="Haridas S."/>
            <person name="Kuo A."/>
            <person name="Mondo S."/>
            <person name="Pangilinan J."/>
            <person name="Riley R."/>
            <person name="LaButti K."/>
            <person name="Andreopoulos B."/>
            <person name="Lipzen A."/>
            <person name="Chen C."/>
            <person name="Yan M."/>
            <person name="Daum C."/>
            <person name="Ng V."/>
            <person name="Clum A."/>
            <person name="Steindorff A."/>
            <person name="Ohm R.A."/>
            <person name="Martin F."/>
            <person name="Silar P."/>
            <person name="Natvig D.O."/>
            <person name="Lalanne C."/>
            <person name="Gautier V."/>
            <person name="Ament-Velasquez S.L."/>
            <person name="Kruys A."/>
            <person name="Hutchinson M.I."/>
            <person name="Powell A.J."/>
            <person name="Barry K."/>
            <person name="Miller A.N."/>
            <person name="Grigoriev I.V."/>
            <person name="Debuchy R."/>
            <person name="Gladieux P."/>
            <person name="Hiltunen Thoren M."/>
            <person name="Johannesson H."/>
        </authorList>
    </citation>
    <scope>NUCLEOTIDE SEQUENCE</scope>
    <source>
        <strain evidence="1">CBS 314.62</strain>
    </source>
</reference>
<reference evidence="1" key="2">
    <citation type="submission" date="2023-06" db="EMBL/GenBank/DDBJ databases">
        <authorList>
            <consortium name="Lawrence Berkeley National Laboratory"/>
            <person name="Haridas S."/>
            <person name="Hensen N."/>
            <person name="Bonometti L."/>
            <person name="Westerberg I."/>
            <person name="Brannstrom I.O."/>
            <person name="Guillou S."/>
            <person name="Cros-Aarteil S."/>
            <person name="Calhoun S."/>
            <person name="Kuo A."/>
            <person name="Mondo S."/>
            <person name="Pangilinan J."/>
            <person name="Riley R."/>
            <person name="Labutti K."/>
            <person name="Andreopoulos B."/>
            <person name="Lipzen A."/>
            <person name="Chen C."/>
            <person name="Yanf M."/>
            <person name="Daum C."/>
            <person name="Ng V."/>
            <person name="Clum A."/>
            <person name="Steindorff A."/>
            <person name="Ohm R."/>
            <person name="Martin F."/>
            <person name="Silar P."/>
            <person name="Natvig D."/>
            <person name="Lalanne C."/>
            <person name="Gautier V."/>
            <person name="Ament-Velasquez S.L."/>
            <person name="Kruys A."/>
            <person name="Hutchinson M.I."/>
            <person name="Powell A.J."/>
            <person name="Barry K."/>
            <person name="Miller A.N."/>
            <person name="Grigoriev I.V."/>
            <person name="Debuchy R."/>
            <person name="Gladieux P."/>
            <person name="Thoren M.H."/>
            <person name="Johannesson H."/>
        </authorList>
    </citation>
    <scope>NUCLEOTIDE SEQUENCE</scope>
    <source>
        <strain evidence="1">CBS 314.62</strain>
    </source>
</reference>
<organism evidence="1 2">
    <name type="scientific">Podospora appendiculata</name>
    <dbReference type="NCBI Taxonomy" id="314037"/>
    <lineage>
        <taxon>Eukaryota</taxon>
        <taxon>Fungi</taxon>
        <taxon>Dikarya</taxon>
        <taxon>Ascomycota</taxon>
        <taxon>Pezizomycotina</taxon>
        <taxon>Sordariomycetes</taxon>
        <taxon>Sordariomycetidae</taxon>
        <taxon>Sordariales</taxon>
        <taxon>Podosporaceae</taxon>
        <taxon>Podospora</taxon>
    </lineage>
</organism>
<proteinExistence type="predicted"/>
<protein>
    <submittedName>
        <fullName evidence="1">Uncharacterized protein</fullName>
    </submittedName>
</protein>
<sequence length="279" mass="29995">MPNSKTSLPSPPAPETFYRHCVFRSPLSASGRLPVIGLVRDDFRGGPGQADWAEMWQERPIRGEIGTRALHIARGGRWRSPRGKRELIDPFLELPTNSSLGRGKMRSVGLGPCAVRCGLKAVPNARKAVLSFQGCMSDPICGQILRPGSNSGHRLRGWVLKRTAIAPNPSVTVQVLFFVSSTHLLPGKPTPWDACTLPGTCRFPGSFLPSSILPHLPSFPHSAYYYPSRPSLLPSWAVKANSEQTTSGGIPGWPAQGTSRYLSSSLGGDLVPGSPGKPA</sequence>
<evidence type="ECO:0000313" key="2">
    <source>
        <dbReference type="Proteomes" id="UP001270362"/>
    </source>
</evidence>
<evidence type="ECO:0000313" key="1">
    <source>
        <dbReference type="EMBL" id="KAK3682096.1"/>
    </source>
</evidence>
<gene>
    <name evidence="1" type="ORF">B0T22DRAFT_275846</name>
</gene>
<dbReference type="EMBL" id="JAULSO010000005">
    <property type="protein sequence ID" value="KAK3682096.1"/>
    <property type="molecule type" value="Genomic_DNA"/>
</dbReference>